<dbReference type="Gramene" id="TuG1812G0300003055.01.T01">
    <property type="protein sequence ID" value="TuG1812G0300003055.01.T01.cds250133"/>
    <property type="gene ID" value="TuG1812G0300003055.01"/>
</dbReference>
<keyword evidence="1" id="KW-1133">Transmembrane helix</keyword>
<evidence type="ECO:0000313" key="3">
    <source>
        <dbReference type="Proteomes" id="UP000015106"/>
    </source>
</evidence>
<sequence>MAPESALEEKSNSSILNNFPSESGIDPSNKFLDRFRLIIICSAPNEVGISPDSWLLDRSISVIAVSFPTSSGREPLKEFCDKSSSISFRWRHRLVGMVEDNELRDSVIICIWLRLLMLLGMGPTSLLLSRCNLARLVNPLISAGMVPDKLLLARLSSWRLLIAAIGVGIVPFSWFPLSDRVIKLVRLANVPGMLPVILLLSAIKVSRTVLRFPM</sequence>
<keyword evidence="1" id="KW-0472">Membrane</keyword>
<feature type="transmembrane region" description="Helical" evidence="1">
    <location>
        <begin position="187"/>
        <end position="205"/>
    </location>
</feature>
<reference evidence="2" key="3">
    <citation type="submission" date="2022-06" db="UniProtKB">
        <authorList>
            <consortium name="EnsemblPlants"/>
        </authorList>
    </citation>
    <scope>IDENTIFICATION</scope>
</reference>
<organism evidence="2 3">
    <name type="scientific">Triticum urartu</name>
    <name type="common">Red wild einkorn</name>
    <name type="synonym">Crithodium urartu</name>
    <dbReference type="NCBI Taxonomy" id="4572"/>
    <lineage>
        <taxon>Eukaryota</taxon>
        <taxon>Viridiplantae</taxon>
        <taxon>Streptophyta</taxon>
        <taxon>Embryophyta</taxon>
        <taxon>Tracheophyta</taxon>
        <taxon>Spermatophyta</taxon>
        <taxon>Magnoliopsida</taxon>
        <taxon>Liliopsida</taxon>
        <taxon>Poales</taxon>
        <taxon>Poaceae</taxon>
        <taxon>BOP clade</taxon>
        <taxon>Pooideae</taxon>
        <taxon>Triticodae</taxon>
        <taxon>Triticeae</taxon>
        <taxon>Triticinae</taxon>
        <taxon>Triticum</taxon>
    </lineage>
</organism>
<keyword evidence="1" id="KW-0812">Transmembrane</keyword>
<evidence type="ECO:0000313" key="2">
    <source>
        <dbReference type="EnsemblPlants" id="TuG1812G0300003055.01.T01.cds250133"/>
    </source>
</evidence>
<evidence type="ECO:0000256" key="1">
    <source>
        <dbReference type="SAM" id="Phobius"/>
    </source>
</evidence>
<proteinExistence type="predicted"/>
<dbReference type="EnsemblPlants" id="TuG1812G0300003055.01.T01">
    <property type="protein sequence ID" value="TuG1812G0300003055.01.T01.cds250133"/>
    <property type="gene ID" value="TuG1812G0300003055.01"/>
</dbReference>
<reference evidence="3" key="1">
    <citation type="journal article" date="2013" name="Nature">
        <title>Draft genome of the wheat A-genome progenitor Triticum urartu.</title>
        <authorList>
            <person name="Ling H.Q."/>
            <person name="Zhao S."/>
            <person name="Liu D."/>
            <person name="Wang J."/>
            <person name="Sun H."/>
            <person name="Zhang C."/>
            <person name="Fan H."/>
            <person name="Li D."/>
            <person name="Dong L."/>
            <person name="Tao Y."/>
            <person name="Gao C."/>
            <person name="Wu H."/>
            <person name="Li Y."/>
            <person name="Cui Y."/>
            <person name="Guo X."/>
            <person name="Zheng S."/>
            <person name="Wang B."/>
            <person name="Yu K."/>
            <person name="Liang Q."/>
            <person name="Yang W."/>
            <person name="Lou X."/>
            <person name="Chen J."/>
            <person name="Feng M."/>
            <person name="Jian J."/>
            <person name="Zhang X."/>
            <person name="Luo G."/>
            <person name="Jiang Y."/>
            <person name="Liu J."/>
            <person name="Wang Z."/>
            <person name="Sha Y."/>
            <person name="Zhang B."/>
            <person name="Wu H."/>
            <person name="Tang D."/>
            <person name="Shen Q."/>
            <person name="Xue P."/>
            <person name="Zou S."/>
            <person name="Wang X."/>
            <person name="Liu X."/>
            <person name="Wang F."/>
            <person name="Yang Y."/>
            <person name="An X."/>
            <person name="Dong Z."/>
            <person name="Zhang K."/>
            <person name="Zhang X."/>
            <person name="Luo M.C."/>
            <person name="Dvorak J."/>
            <person name="Tong Y."/>
            <person name="Wang J."/>
            <person name="Yang H."/>
            <person name="Li Z."/>
            <person name="Wang D."/>
            <person name="Zhang A."/>
            <person name="Wang J."/>
        </authorList>
    </citation>
    <scope>NUCLEOTIDE SEQUENCE</scope>
    <source>
        <strain evidence="3">cv. G1812</strain>
    </source>
</reference>
<accession>A0A8R7PUQ5</accession>
<reference evidence="2" key="2">
    <citation type="submission" date="2018-03" db="EMBL/GenBank/DDBJ databases">
        <title>The Triticum urartu genome reveals the dynamic nature of wheat genome evolution.</title>
        <authorList>
            <person name="Ling H."/>
            <person name="Ma B."/>
            <person name="Shi X."/>
            <person name="Liu H."/>
            <person name="Dong L."/>
            <person name="Sun H."/>
            <person name="Cao Y."/>
            <person name="Gao Q."/>
            <person name="Zheng S."/>
            <person name="Li Y."/>
            <person name="Yu Y."/>
            <person name="Du H."/>
            <person name="Qi M."/>
            <person name="Li Y."/>
            <person name="Yu H."/>
            <person name="Cui Y."/>
            <person name="Wang N."/>
            <person name="Chen C."/>
            <person name="Wu H."/>
            <person name="Zhao Y."/>
            <person name="Zhang J."/>
            <person name="Li Y."/>
            <person name="Zhou W."/>
            <person name="Zhang B."/>
            <person name="Hu W."/>
            <person name="Eijk M."/>
            <person name="Tang J."/>
            <person name="Witsenboer H."/>
            <person name="Zhao S."/>
            <person name="Li Z."/>
            <person name="Zhang A."/>
            <person name="Wang D."/>
            <person name="Liang C."/>
        </authorList>
    </citation>
    <scope>NUCLEOTIDE SEQUENCE [LARGE SCALE GENOMIC DNA]</scope>
    <source>
        <strain evidence="2">cv. G1812</strain>
    </source>
</reference>
<dbReference type="Proteomes" id="UP000015106">
    <property type="component" value="Chromosome 3"/>
</dbReference>
<feature type="transmembrane region" description="Helical" evidence="1">
    <location>
        <begin position="158"/>
        <end position="175"/>
    </location>
</feature>
<name>A0A8R7PUQ5_TRIUA</name>
<protein>
    <submittedName>
        <fullName evidence="2">Uncharacterized protein</fullName>
    </submittedName>
</protein>
<keyword evidence="3" id="KW-1185">Reference proteome</keyword>
<dbReference type="AlphaFoldDB" id="A0A8R7PUQ5"/>